<dbReference type="InterPro" id="IPR036236">
    <property type="entry name" value="Znf_C2H2_sf"/>
</dbReference>
<dbReference type="GO" id="GO:0006357">
    <property type="term" value="P:regulation of transcription by RNA polymerase II"/>
    <property type="evidence" value="ECO:0007669"/>
    <property type="project" value="TreeGrafter"/>
</dbReference>
<dbReference type="InterPro" id="IPR013087">
    <property type="entry name" value="Znf_C2H2_type"/>
</dbReference>
<evidence type="ECO:0000256" key="4">
    <source>
        <dbReference type="ARBA" id="ARBA00022771"/>
    </source>
</evidence>
<feature type="domain" description="C2H2-type" evidence="9">
    <location>
        <begin position="507"/>
        <end position="530"/>
    </location>
</feature>
<dbReference type="GO" id="GO:0000978">
    <property type="term" value="F:RNA polymerase II cis-regulatory region sequence-specific DNA binding"/>
    <property type="evidence" value="ECO:0007669"/>
    <property type="project" value="TreeGrafter"/>
</dbReference>
<protein>
    <recommendedName>
        <fullName evidence="9">C2H2-type domain-containing protein</fullName>
    </recommendedName>
</protein>
<feature type="domain" description="C2H2-type" evidence="9">
    <location>
        <begin position="293"/>
        <end position="320"/>
    </location>
</feature>
<dbReference type="PROSITE" id="PS50157">
    <property type="entry name" value="ZINC_FINGER_C2H2_2"/>
    <property type="match status" value="6"/>
</dbReference>
<evidence type="ECO:0000259" key="9">
    <source>
        <dbReference type="PROSITE" id="PS50157"/>
    </source>
</evidence>
<keyword evidence="6" id="KW-0238">DNA-binding</keyword>
<dbReference type="SUPFAM" id="SSF57667">
    <property type="entry name" value="beta-beta-alpha zinc fingers"/>
    <property type="match status" value="7"/>
</dbReference>
<feature type="domain" description="C2H2-type" evidence="9">
    <location>
        <begin position="664"/>
        <end position="691"/>
    </location>
</feature>
<dbReference type="GO" id="GO:0003700">
    <property type="term" value="F:DNA-binding transcription factor activity"/>
    <property type="evidence" value="ECO:0007669"/>
    <property type="project" value="TreeGrafter"/>
</dbReference>
<keyword evidence="4 8" id="KW-0863">Zinc-finger</keyword>
<keyword evidence="3" id="KW-0677">Repeat</keyword>
<evidence type="ECO:0000256" key="2">
    <source>
        <dbReference type="ARBA" id="ARBA00022723"/>
    </source>
</evidence>
<dbReference type="EMBL" id="CAKOFQ010006868">
    <property type="protein sequence ID" value="CAH1977995.1"/>
    <property type="molecule type" value="Genomic_DNA"/>
</dbReference>
<evidence type="ECO:0000313" key="10">
    <source>
        <dbReference type="EMBL" id="CAH1977995.1"/>
    </source>
</evidence>
<dbReference type="PANTHER" id="PTHR24404">
    <property type="entry name" value="ZINC FINGER PROTEIN"/>
    <property type="match status" value="1"/>
</dbReference>
<gene>
    <name evidence="10" type="ORF">ACAOBT_LOCUS13008</name>
</gene>
<dbReference type="Gene3D" id="3.30.160.60">
    <property type="entry name" value="Classic Zinc Finger"/>
    <property type="match status" value="8"/>
</dbReference>
<dbReference type="GO" id="GO:0008270">
    <property type="term" value="F:zinc ion binding"/>
    <property type="evidence" value="ECO:0007669"/>
    <property type="project" value="UniProtKB-KW"/>
</dbReference>
<keyword evidence="11" id="KW-1185">Reference proteome</keyword>
<evidence type="ECO:0000256" key="8">
    <source>
        <dbReference type="PROSITE-ProRule" id="PRU00042"/>
    </source>
</evidence>
<reference evidence="10" key="1">
    <citation type="submission" date="2022-03" db="EMBL/GenBank/DDBJ databases">
        <authorList>
            <person name="Sayadi A."/>
        </authorList>
    </citation>
    <scope>NUCLEOTIDE SEQUENCE</scope>
</reference>
<keyword evidence="2" id="KW-0479">Metal-binding</keyword>
<evidence type="ECO:0000256" key="1">
    <source>
        <dbReference type="ARBA" id="ARBA00004123"/>
    </source>
</evidence>
<dbReference type="SMART" id="SM00355">
    <property type="entry name" value="ZnF_C2H2"/>
    <property type="match status" value="16"/>
</dbReference>
<comment type="subcellular location">
    <subcellularLocation>
        <location evidence="1">Nucleus</location>
    </subcellularLocation>
</comment>
<dbReference type="AlphaFoldDB" id="A0A9P0PCN2"/>
<dbReference type="InterPro" id="IPR050589">
    <property type="entry name" value="Ikaros_C2H2-ZF"/>
</dbReference>
<dbReference type="GO" id="GO:0005634">
    <property type="term" value="C:nucleus"/>
    <property type="evidence" value="ECO:0007669"/>
    <property type="project" value="UniProtKB-SubCell"/>
</dbReference>
<keyword evidence="7" id="KW-0539">Nucleus</keyword>
<name>A0A9P0PCN2_ACAOB</name>
<evidence type="ECO:0000313" key="11">
    <source>
        <dbReference type="Proteomes" id="UP001152888"/>
    </source>
</evidence>
<evidence type="ECO:0000256" key="6">
    <source>
        <dbReference type="ARBA" id="ARBA00023125"/>
    </source>
</evidence>
<accession>A0A9P0PCN2</accession>
<evidence type="ECO:0000256" key="7">
    <source>
        <dbReference type="ARBA" id="ARBA00023242"/>
    </source>
</evidence>
<feature type="domain" description="C2H2-type" evidence="9">
    <location>
        <begin position="480"/>
        <end position="507"/>
    </location>
</feature>
<evidence type="ECO:0000256" key="5">
    <source>
        <dbReference type="ARBA" id="ARBA00022833"/>
    </source>
</evidence>
<keyword evidence="5" id="KW-0862">Zinc</keyword>
<dbReference type="PROSITE" id="PS00028">
    <property type="entry name" value="ZINC_FINGER_C2H2_1"/>
    <property type="match status" value="7"/>
</dbReference>
<sequence length="692" mass="79959">MKSVVEPDSKRSMSSAAIYSLLHKVKDEHWDGVNQVKPENQLLVEVKLERPDAEPTVDNMKLENMGTLPLIEEFNIKSEYNEDVISDLTWNRINSTADSVDQQSEKVDENPPMSIIHFENMDSLGLNEECEIKTESHQSDRHDSDSDSAKIKKQWKREQEYSQVEEGQKLFSCYVCNYTSHCKKGFIVHMKRHNCHIDSNLEKSQSVSMKSYELNEYFCITCNKVIKILKCTFCDFRTAHQEYLTKHMLRHTASSRLHICKHCNVSFKKKQSLCNHILKQHPDFSGTISIKIYECLHCALKTTNRTSFIEHMAKHNTHKPFKCINCRASFKTKLCLDDHVLKKHPEFTTSVSRKIHECTHCEYKTTYAHCLAGHMMKHTGAKLNCTKCDASFATKHTLNNHILQKHPEFTAGVSCKVQECSHCEYKTTESRYLARHMMRHTKARLTCAKCDASFTTKQVLDNHVIQNHPEFTASVSRKIHECTYCEYKTTYSQSLTRHMMEHTGVKFTCEKCDASFKSKKTLDNHILQKHPEFTDSVSRKIHECTHCEYKTTRAYSLAKHIMKHTGAKFVCIKCDASFKSTKSLDNHVLQRHPEFTAPMSRKIHKCTHCEFKSTYAQSLSRHIVKHIGAKCTNCDASFISRKSLVNHILQKHPELTASVSSKIHECTHCEYKSICGYSLARHMKKHTGECTK</sequence>
<dbReference type="Pfam" id="PF00096">
    <property type="entry name" value="zf-C2H2"/>
    <property type="match status" value="2"/>
</dbReference>
<feature type="domain" description="C2H2-type" evidence="9">
    <location>
        <begin position="356"/>
        <end position="383"/>
    </location>
</feature>
<comment type="caution">
    <text evidence="10">The sequence shown here is derived from an EMBL/GenBank/DDBJ whole genome shotgun (WGS) entry which is preliminary data.</text>
</comment>
<dbReference type="OrthoDB" id="3561125at2759"/>
<organism evidence="10 11">
    <name type="scientific">Acanthoscelides obtectus</name>
    <name type="common">Bean weevil</name>
    <name type="synonym">Bruchus obtectus</name>
    <dbReference type="NCBI Taxonomy" id="200917"/>
    <lineage>
        <taxon>Eukaryota</taxon>
        <taxon>Metazoa</taxon>
        <taxon>Ecdysozoa</taxon>
        <taxon>Arthropoda</taxon>
        <taxon>Hexapoda</taxon>
        <taxon>Insecta</taxon>
        <taxon>Pterygota</taxon>
        <taxon>Neoptera</taxon>
        <taxon>Endopterygota</taxon>
        <taxon>Coleoptera</taxon>
        <taxon>Polyphaga</taxon>
        <taxon>Cucujiformia</taxon>
        <taxon>Chrysomeloidea</taxon>
        <taxon>Chrysomelidae</taxon>
        <taxon>Bruchinae</taxon>
        <taxon>Bruchini</taxon>
        <taxon>Acanthoscelides</taxon>
    </lineage>
</organism>
<dbReference type="Proteomes" id="UP001152888">
    <property type="component" value="Unassembled WGS sequence"/>
</dbReference>
<evidence type="ECO:0000256" key="3">
    <source>
        <dbReference type="ARBA" id="ARBA00022737"/>
    </source>
</evidence>
<proteinExistence type="predicted"/>
<dbReference type="PANTHER" id="PTHR24404:SF114">
    <property type="entry name" value="KLUMPFUSS, ISOFORM B-RELATED"/>
    <property type="match status" value="1"/>
</dbReference>
<feature type="domain" description="C2H2-type" evidence="9">
    <location>
        <begin position="542"/>
        <end position="569"/>
    </location>
</feature>